<dbReference type="EMBL" id="VNKQ01000006">
    <property type="protein sequence ID" value="KAG0650108.1"/>
    <property type="molecule type" value="Genomic_DNA"/>
</dbReference>
<dbReference type="GO" id="GO:0097053">
    <property type="term" value="P:L-kynurenine catabolic process"/>
    <property type="evidence" value="ECO:0007669"/>
    <property type="project" value="UniProtKB-UniRule"/>
</dbReference>
<dbReference type="InterPro" id="IPR015421">
    <property type="entry name" value="PyrdxlP-dep_Trfase_major"/>
</dbReference>
<evidence type="ECO:0000313" key="8">
    <source>
        <dbReference type="Proteomes" id="UP000785200"/>
    </source>
</evidence>
<comment type="function">
    <text evidence="5 6">Catalyzes the cleavage of L-kynurenine (L-Kyn) and L-3-hydroxykynurenine (L-3OHKyn) into anthranilic acid (AA) and 3-hydroxyanthranilic acid (3-OHAA), respectively.</text>
</comment>
<dbReference type="AlphaFoldDB" id="A0A9P6VL85"/>
<comment type="similarity">
    <text evidence="5 6">Belongs to the kynureninase family.</text>
</comment>
<dbReference type="GO" id="GO:0030170">
    <property type="term" value="F:pyridoxal phosphate binding"/>
    <property type="evidence" value="ECO:0007669"/>
    <property type="project" value="UniProtKB-UniRule"/>
</dbReference>
<keyword evidence="4 5" id="KW-0663">Pyridoxal phosphate</keyword>
<feature type="binding site" evidence="5">
    <location>
        <position position="143"/>
    </location>
    <ligand>
        <name>pyridoxal 5'-phosphate</name>
        <dbReference type="ChEBI" id="CHEBI:597326"/>
    </ligand>
</feature>
<dbReference type="EC" id="3.7.1.3" evidence="5 6"/>
<dbReference type="GO" id="GO:0019805">
    <property type="term" value="P:quinolinate biosynthetic process"/>
    <property type="evidence" value="ECO:0007669"/>
    <property type="project" value="UniProtKB-UniRule"/>
</dbReference>
<feature type="binding site" evidence="5">
    <location>
        <begin position="170"/>
        <end position="173"/>
    </location>
    <ligand>
        <name>pyridoxal 5'-phosphate</name>
        <dbReference type="ChEBI" id="CHEBI:597326"/>
    </ligand>
</feature>
<feature type="binding site" evidence="5">
    <location>
        <position position="142"/>
    </location>
    <ligand>
        <name>pyridoxal 5'-phosphate</name>
        <dbReference type="ChEBI" id="CHEBI:597326"/>
    </ligand>
</feature>
<comment type="caution">
    <text evidence="5">Lacks conserved residue(s) required for the propagation of feature annotation.</text>
</comment>
<accession>A0A9P6VL85</accession>
<dbReference type="GO" id="GO:0019441">
    <property type="term" value="P:L-tryptophan catabolic process to kynurenine"/>
    <property type="evidence" value="ECO:0007669"/>
    <property type="project" value="TreeGrafter"/>
</dbReference>
<dbReference type="PANTHER" id="PTHR14084:SF2">
    <property type="entry name" value="KYNURENINASE 2"/>
    <property type="match status" value="1"/>
</dbReference>
<dbReference type="Gene3D" id="3.90.1150.10">
    <property type="entry name" value="Aspartate Aminotransferase, domain 1"/>
    <property type="match status" value="1"/>
</dbReference>
<dbReference type="Pfam" id="PF22580">
    <property type="entry name" value="KYNU_C"/>
    <property type="match status" value="1"/>
</dbReference>
<protein>
    <recommendedName>
        <fullName evidence="5 6">Kynureninase</fullName>
        <ecNumber evidence="5 6">3.7.1.3</ecNumber>
    </recommendedName>
    <alternativeName>
        <fullName evidence="5">Biosynthesis of nicotinic acid protein 5</fullName>
    </alternativeName>
    <alternativeName>
        <fullName evidence="5">L-kynurenine hydrolase</fullName>
    </alternativeName>
</protein>
<dbReference type="OrthoDB" id="5978656at2759"/>
<evidence type="ECO:0000256" key="2">
    <source>
        <dbReference type="ARBA" id="ARBA00022642"/>
    </source>
</evidence>
<feature type="modified residue" description="N6-(pyridoxal phosphate)lysine" evidence="5">
    <location>
        <position position="281"/>
    </location>
</feature>
<comment type="catalytic activity">
    <reaction evidence="5 6">
        <text>L-kynurenine + H2O = anthranilate + L-alanine + H(+)</text>
        <dbReference type="Rhea" id="RHEA:16813"/>
        <dbReference type="ChEBI" id="CHEBI:15377"/>
        <dbReference type="ChEBI" id="CHEBI:15378"/>
        <dbReference type="ChEBI" id="CHEBI:16567"/>
        <dbReference type="ChEBI" id="CHEBI:57959"/>
        <dbReference type="ChEBI" id="CHEBI:57972"/>
        <dbReference type="EC" id="3.7.1.3"/>
    </reaction>
</comment>
<comment type="cofactor">
    <cofactor evidence="5 6">
        <name>pyridoxal 5'-phosphate</name>
        <dbReference type="ChEBI" id="CHEBI:597326"/>
    </cofactor>
</comment>
<organism evidence="7 8">
    <name type="scientific">Hyphodiscus hymeniophilus</name>
    <dbReference type="NCBI Taxonomy" id="353542"/>
    <lineage>
        <taxon>Eukaryota</taxon>
        <taxon>Fungi</taxon>
        <taxon>Dikarya</taxon>
        <taxon>Ascomycota</taxon>
        <taxon>Pezizomycotina</taxon>
        <taxon>Leotiomycetes</taxon>
        <taxon>Helotiales</taxon>
        <taxon>Hyphodiscaceae</taxon>
        <taxon>Hyphodiscus</taxon>
    </lineage>
</organism>
<comment type="catalytic activity">
    <reaction evidence="6">
        <text>3-hydroxy-L-kynurenine + H2O = 3-hydroxyanthranilate + L-alanine + H(+)</text>
        <dbReference type="Rhea" id="RHEA:25143"/>
        <dbReference type="ChEBI" id="CHEBI:15377"/>
        <dbReference type="ChEBI" id="CHEBI:15378"/>
        <dbReference type="ChEBI" id="CHEBI:36559"/>
        <dbReference type="ChEBI" id="CHEBI:57972"/>
        <dbReference type="ChEBI" id="CHEBI:58125"/>
        <dbReference type="EC" id="3.7.1.3"/>
    </reaction>
</comment>
<feature type="binding site" evidence="5">
    <location>
        <position position="337"/>
    </location>
    <ligand>
        <name>pyridoxal 5'-phosphate</name>
        <dbReference type="ChEBI" id="CHEBI:597326"/>
    </ligand>
</feature>
<dbReference type="SUPFAM" id="SSF53383">
    <property type="entry name" value="PLP-dependent transferases"/>
    <property type="match status" value="1"/>
</dbReference>
<dbReference type="HAMAP" id="MF_01970">
    <property type="entry name" value="Kynureninase"/>
    <property type="match status" value="1"/>
</dbReference>
<comment type="subunit">
    <text evidence="5 6">Homodimer.</text>
</comment>
<dbReference type="GO" id="GO:0030429">
    <property type="term" value="F:kynureninase activity"/>
    <property type="evidence" value="ECO:0007669"/>
    <property type="project" value="UniProtKB-UniRule"/>
</dbReference>
<reference evidence="7" key="1">
    <citation type="submission" date="2019-07" db="EMBL/GenBank/DDBJ databases">
        <title>Hyphodiscus hymeniophilus genome sequencing and assembly.</title>
        <authorList>
            <person name="Kramer G."/>
            <person name="Nodwell J."/>
        </authorList>
    </citation>
    <scope>NUCLEOTIDE SEQUENCE</scope>
    <source>
        <strain evidence="7">ATCC 34498</strain>
    </source>
</reference>
<comment type="caution">
    <text evidence="7">The sequence shown here is derived from an EMBL/GenBank/DDBJ whole genome shotgun (WGS) entry which is preliminary data.</text>
</comment>
<comment type="pathway">
    <text evidence="5 6">Cofactor biosynthesis; NAD(+) biosynthesis; quinolinate from L-kynurenine: step 2/3.</text>
</comment>
<keyword evidence="2 5" id="KW-0662">Pyridine nucleotide biosynthesis</keyword>
<dbReference type="Proteomes" id="UP000785200">
    <property type="component" value="Unassembled WGS sequence"/>
</dbReference>
<evidence type="ECO:0000256" key="4">
    <source>
        <dbReference type="ARBA" id="ARBA00022898"/>
    </source>
</evidence>
<proteinExistence type="inferred from homology"/>
<name>A0A9P6VL85_9HELO</name>
<dbReference type="PANTHER" id="PTHR14084">
    <property type="entry name" value="KYNURENINASE"/>
    <property type="match status" value="1"/>
</dbReference>
<sequence>MGSITNDQQSPLKVAIPTFPSEANTKEYAQSLDGKDHMRSFREQFIIPSRENVQSKKVAKPGLSNEPSIYFCGNSLGLQPRAVSEYVQTYLDTWSSIGVHGHFRDLEDSPMTQWQLLAEHASKQQAPIVGALPSEVATMGSLTMNLHLLMASFYTPTAIKNKIILDWKAFPSDHYAIESQIRGRGYDPAECMIMIGPKEGEYEISTEKILSVIDEHASTTALLLLPGIQYYTGQLFEIQRITKYAQLKRLIVGWDLAHAAGNVPLQLHDWNVDFAAWYRMKASLFSDIDCLDGMEETKSGDSTWTTASFASTFARRTTDFPSEFRPSTGASGYQVSNPSIVDLASLCGALSVFNQTSMADIREKSMQITAYLEHLLYSGTEESNRAFRIITPSDPSARGTQLSVLLKPGRLETLSEMLEEAGIVCDKRKPDVIRIAPVPLYNTYEDVWNFVQIFKAALAKFE</sequence>
<dbReference type="GO" id="GO:0034354">
    <property type="term" value="P:'de novo' NAD+ biosynthetic process from L-tryptophan"/>
    <property type="evidence" value="ECO:0007669"/>
    <property type="project" value="UniProtKB-UniRule"/>
</dbReference>
<dbReference type="Gene3D" id="3.40.640.10">
    <property type="entry name" value="Type I PLP-dependent aspartate aminotransferase-like (Major domain)"/>
    <property type="match status" value="1"/>
</dbReference>
<dbReference type="InterPro" id="IPR015422">
    <property type="entry name" value="PyrdxlP-dep_Trfase_small"/>
</dbReference>
<dbReference type="InterPro" id="IPR010111">
    <property type="entry name" value="Kynureninase"/>
</dbReference>
<gene>
    <name evidence="5" type="primary">BNA5</name>
    <name evidence="7" type="ORF">D0Z07_3429</name>
</gene>
<evidence type="ECO:0000256" key="6">
    <source>
        <dbReference type="PIRNR" id="PIRNR038800"/>
    </source>
</evidence>
<comment type="subcellular location">
    <subcellularLocation>
        <location evidence="5 6">Cytoplasm</location>
    </subcellularLocation>
</comment>
<feature type="binding site" evidence="5">
    <location>
        <position position="255"/>
    </location>
    <ligand>
        <name>pyridoxal 5'-phosphate</name>
        <dbReference type="ChEBI" id="CHEBI:597326"/>
    </ligand>
</feature>
<evidence type="ECO:0000256" key="3">
    <source>
        <dbReference type="ARBA" id="ARBA00022801"/>
    </source>
</evidence>
<keyword evidence="3 5" id="KW-0378">Hydrolase</keyword>
<feature type="binding site" evidence="5">
    <location>
        <position position="258"/>
    </location>
    <ligand>
        <name>pyridoxal 5'-phosphate</name>
        <dbReference type="ChEBI" id="CHEBI:597326"/>
    </ligand>
</feature>
<dbReference type="PIRSF" id="PIRSF038800">
    <property type="entry name" value="KYNU"/>
    <property type="match status" value="1"/>
</dbReference>
<dbReference type="GO" id="GO:0043420">
    <property type="term" value="P:anthranilate metabolic process"/>
    <property type="evidence" value="ECO:0007669"/>
    <property type="project" value="UniProtKB-UniRule"/>
</dbReference>
<keyword evidence="1 5" id="KW-0963">Cytoplasm</keyword>
<dbReference type="InterPro" id="IPR015424">
    <property type="entry name" value="PyrdxlP-dep_Trfase"/>
</dbReference>
<keyword evidence="8" id="KW-1185">Reference proteome</keyword>
<evidence type="ECO:0000256" key="5">
    <source>
        <dbReference type="HAMAP-Rule" id="MF_03017"/>
    </source>
</evidence>
<dbReference type="NCBIfam" id="TIGR01814">
    <property type="entry name" value="kynureninase"/>
    <property type="match status" value="1"/>
</dbReference>
<dbReference type="GO" id="GO:0005737">
    <property type="term" value="C:cytoplasm"/>
    <property type="evidence" value="ECO:0007669"/>
    <property type="project" value="UniProtKB-SubCell"/>
</dbReference>
<evidence type="ECO:0000313" key="7">
    <source>
        <dbReference type="EMBL" id="KAG0650108.1"/>
    </source>
</evidence>
<evidence type="ECO:0000256" key="1">
    <source>
        <dbReference type="ARBA" id="ARBA00022490"/>
    </source>
</evidence>
<comment type="pathway">
    <text evidence="5 6">Amino-acid degradation; L-kynurenine degradation; L-alanine and anthranilate from L-kynurenine: step 1/1.</text>
</comment>